<evidence type="ECO:0000313" key="3">
    <source>
        <dbReference type="Proteomes" id="UP000286997"/>
    </source>
</evidence>
<keyword evidence="3" id="KW-1185">Reference proteome</keyword>
<keyword evidence="1" id="KW-0472">Membrane</keyword>
<keyword evidence="1" id="KW-1133">Transmembrane helix</keyword>
<feature type="transmembrane region" description="Helical" evidence="1">
    <location>
        <begin position="188"/>
        <end position="207"/>
    </location>
</feature>
<name>A0A437NUP6_9HYPH</name>
<gene>
    <name evidence="2" type="ORF">EOE48_26320</name>
</gene>
<dbReference type="InterPro" id="IPR025333">
    <property type="entry name" value="DUF4239"/>
</dbReference>
<dbReference type="EMBL" id="SACP01000043">
    <property type="protein sequence ID" value="RVU13737.1"/>
    <property type="molecule type" value="Genomic_DNA"/>
</dbReference>
<organism evidence="2 3">
    <name type="scientific">Methylobacterium oryzihabitans</name>
    <dbReference type="NCBI Taxonomy" id="2499852"/>
    <lineage>
        <taxon>Bacteria</taxon>
        <taxon>Pseudomonadati</taxon>
        <taxon>Pseudomonadota</taxon>
        <taxon>Alphaproteobacteria</taxon>
        <taxon>Hyphomicrobiales</taxon>
        <taxon>Methylobacteriaceae</taxon>
        <taxon>Methylobacterium</taxon>
    </lineage>
</organism>
<proteinExistence type="predicted"/>
<dbReference type="Pfam" id="PF14023">
    <property type="entry name" value="Bestrophin-like"/>
    <property type="match status" value="1"/>
</dbReference>
<evidence type="ECO:0000313" key="2">
    <source>
        <dbReference type="EMBL" id="RVU13737.1"/>
    </source>
</evidence>
<feature type="transmembrane region" description="Helical" evidence="1">
    <location>
        <begin position="51"/>
        <end position="71"/>
    </location>
</feature>
<evidence type="ECO:0000256" key="1">
    <source>
        <dbReference type="SAM" id="Phobius"/>
    </source>
</evidence>
<feature type="transmembrane region" description="Helical" evidence="1">
    <location>
        <begin position="213"/>
        <end position="233"/>
    </location>
</feature>
<comment type="caution">
    <text evidence="2">The sequence shown here is derived from an EMBL/GenBank/DDBJ whole genome shotgun (WGS) entry which is preliminary data.</text>
</comment>
<dbReference type="RefSeq" id="WP_127733850.1">
    <property type="nucleotide sequence ID" value="NZ_SACP01000043.1"/>
</dbReference>
<dbReference type="AlphaFoldDB" id="A0A437NUP6"/>
<protein>
    <submittedName>
        <fullName evidence="2">DUF4239 domain-containing protein</fullName>
    </submittedName>
</protein>
<reference evidence="2 3" key="1">
    <citation type="submission" date="2019-01" db="EMBL/GenBank/DDBJ databases">
        <authorList>
            <person name="Chen W.-M."/>
        </authorList>
    </citation>
    <scope>NUCLEOTIDE SEQUENCE [LARGE SCALE GENOMIC DNA]</scope>
    <source>
        <strain evidence="2 3">TER-1</strain>
    </source>
</reference>
<feature type="transmembrane region" description="Helical" evidence="1">
    <location>
        <begin position="12"/>
        <end position="31"/>
    </location>
</feature>
<dbReference type="OrthoDB" id="797232at2"/>
<keyword evidence="1" id="KW-0812">Transmembrane</keyword>
<accession>A0A437NUP6</accession>
<sequence length="281" mass="30442">MLGFLLDQPAWLIFLLLIAFFAAACLGLHALAFSRPTRGFARSLDGLVPSYFGVVSILLSLLTGFVASDAWERQRHAVRAVQQERDSLMTLYDLSVASKPDMSAIRADLATYVAAVIDEEWALMRYAGRSSAAGAAMDRLLRATANPRLSTEAGLAVHNAMLDAAMRLRSARSDRLTLADNPVDESKWITLLVLAVLTLVSLALVHMERPRASIVAMTLFAIGMVTTLGLVALHERPFGGPNRVEPHSLVRLRATMNAALSPGQCRVPDAPARTDPPADRS</sequence>
<dbReference type="Proteomes" id="UP000286997">
    <property type="component" value="Unassembled WGS sequence"/>
</dbReference>